<name>A0A6M3KGK9_9ZZZZ</name>
<dbReference type="AlphaFoldDB" id="A0A6M3KGK9"/>
<evidence type="ECO:0000313" key="1">
    <source>
        <dbReference type="EMBL" id="QJA64882.1"/>
    </source>
</evidence>
<gene>
    <name evidence="2" type="ORF">MM415A00666_0023</name>
    <name evidence="1" type="ORF">MM415B00458_0033</name>
</gene>
<sequence>MSLPYVVSEAIWAAKDTTETKVLKSDFERCSVTVIEVTTAAFTGTLDIQGILHEISAYANVPYIRQDQATVQTPSVSQISYVADTGTYRYVILGYWRRIQLVMTASAGTITCGAAGSSSANLFSYMTGGGMTPAQAAAMVTALQIIDNIVSGSEAQVDVVAALPAGTNKIGKVAEPVTVETPFTGTTDQDILAATHKITPGAAFKLVEISLHLSAAPTTGTQNLVLALDSAQGAAYDQVLLTIDLVANAVTDLTIKPDRHFQSGDVITAAWTNTDDKTWGLVYKHQLE</sequence>
<evidence type="ECO:0000313" key="2">
    <source>
        <dbReference type="EMBL" id="QJA80741.1"/>
    </source>
</evidence>
<proteinExistence type="predicted"/>
<accession>A0A6M3KGK9</accession>
<organism evidence="2">
    <name type="scientific">viral metagenome</name>
    <dbReference type="NCBI Taxonomy" id="1070528"/>
    <lineage>
        <taxon>unclassified sequences</taxon>
        <taxon>metagenomes</taxon>
        <taxon>organismal metagenomes</taxon>
    </lineage>
</organism>
<reference evidence="2" key="1">
    <citation type="submission" date="2020-03" db="EMBL/GenBank/DDBJ databases">
        <title>The deep terrestrial virosphere.</title>
        <authorList>
            <person name="Holmfeldt K."/>
            <person name="Nilsson E."/>
            <person name="Simone D."/>
            <person name="Lopez-Fernandez M."/>
            <person name="Wu X."/>
            <person name="de Brujin I."/>
            <person name="Lundin D."/>
            <person name="Andersson A."/>
            <person name="Bertilsson S."/>
            <person name="Dopson M."/>
        </authorList>
    </citation>
    <scope>NUCLEOTIDE SEQUENCE</scope>
    <source>
        <strain evidence="2">MM415A00666</strain>
        <strain evidence="1">MM415B00458</strain>
    </source>
</reference>
<protein>
    <submittedName>
        <fullName evidence="2">Uncharacterized protein</fullName>
    </submittedName>
</protein>
<dbReference type="EMBL" id="MT142433">
    <property type="protein sequence ID" value="QJA80741.1"/>
    <property type="molecule type" value="Genomic_DNA"/>
</dbReference>
<dbReference type="EMBL" id="MT141528">
    <property type="protein sequence ID" value="QJA64882.1"/>
    <property type="molecule type" value="Genomic_DNA"/>
</dbReference>